<organism evidence="1">
    <name type="scientific">Cacopsylla melanoneura</name>
    <dbReference type="NCBI Taxonomy" id="428564"/>
    <lineage>
        <taxon>Eukaryota</taxon>
        <taxon>Metazoa</taxon>
        <taxon>Ecdysozoa</taxon>
        <taxon>Arthropoda</taxon>
        <taxon>Hexapoda</taxon>
        <taxon>Insecta</taxon>
        <taxon>Pterygota</taxon>
        <taxon>Neoptera</taxon>
        <taxon>Paraneoptera</taxon>
        <taxon>Hemiptera</taxon>
        <taxon>Sternorrhyncha</taxon>
        <taxon>Psylloidea</taxon>
        <taxon>Psyllidae</taxon>
        <taxon>Psyllinae</taxon>
        <taxon>Cacopsylla</taxon>
    </lineage>
</organism>
<name>A0A8D8R6H7_9HEMI</name>
<dbReference type="EMBL" id="HBUF01136792">
    <property type="protein sequence ID" value="CAG6645413.1"/>
    <property type="molecule type" value="Transcribed_RNA"/>
</dbReference>
<reference evidence="1" key="1">
    <citation type="submission" date="2021-05" db="EMBL/GenBank/DDBJ databases">
        <authorList>
            <person name="Alioto T."/>
            <person name="Alioto T."/>
            <person name="Gomez Garrido J."/>
        </authorList>
    </citation>
    <scope>NUCLEOTIDE SEQUENCE</scope>
</reference>
<dbReference type="AlphaFoldDB" id="A0A8D8R6H7"/>
<proteinExistence type="predicted"/>
<sequence length="112" mass="13101">MFPPLIVISHNISTTYRSIPIFPPLIVISQYFHHLSFYPNISPLIFLSQHFHRLLFYPNISTGTYSPSLPHHLVTKTRCTHCRVGLVVAEVMQLRRERWYGHNMNILCAWVA</sequence>
<accession>A0A8D8R6H7</accession>
<protein>
    <submittedName>
        <fullName evidence="1">Uncharacterized protein</fullName>
    </submittedName>
</protein>
<evidence type="ECO:0000313" key="1">
    <source>
        <dbReference type="EMBL" id="CAG6645413.1"/>
    </source>
</evidence>